<dbReference type="FunFam" id="3.10.129.10:FF:000104">
    <property type="entry name" value="Thioesterase family protein (AFU_orthologue AFUA_2G16350)"/>
    <property type="match status" value="1"/>
</dbReference>
<evidence type="ECO:0000313" key="5">
    <source>
        <dbReference type="EMBL" id="KAJ7227039.1"/>
    </source>
</evidence>
<dbReference type="Pfam" id="PF03061">
    <property type="entry name" value="4HBT"/>
    <property type="match status" value="1"/>
</dbReference>
<protein>
    <submittedName>
        <fullName evidence="5">Thioesterase</fullName>
    </submittedName>
</protein>
<dbReference type="PANTHER" id="PTHR31793">
    <property type="entry name" value="4-HYDROXYBENZOYL-COA THIOESTERASE FAMILY MEMBER"/>
    <property type="match status" value="1"/>
</dbReference>
<reference evidence="5" key="1">
    <citation type="submission" date="2023-03" db="EMBL/GenBank/DDBJ databases">
        <title>Massive genome expansion in bonnet fungi (Mycena s.s.) driven by repeated elements and novel gene families across ecological guilds.</title>
        <authorList>
            <consortium name="Lawrence Berkeley National Laboratory"/>
            <person name="Harder C.B."/>
            <person name="Miyauchi S."/>
            <person name="Viragh M."/>
            <person name="Kuo A."/>
            <person name="Thoen E."/>
            <person name="Andreopoulos B."/>
            <person name="Lu D."/>
            <person name="Skrede I."/>
            <person name="Drula E."/>
            <person name="Henrissat B."/>
            <person name="Morin E."/>
            <person name="Kohler A."/>
            <person name="Barry K."/>
            <person name="LaButti K."/>
            <person name="Morin E."/>
            <person name="Salamov A."/>
            <person name="Lipzen A."/>
            <person name="Mereny Z."/>
            <person name="Hegedus B."/>
            <person name="Baldrian P."/>
            <person name="Stursova M."/>
            <person name="Weitz H."/>
            <person name="Taylor A."/>
            <person name="Grigoriev I.V."/>
            <person name="Nagy L.G."/>
            <person name="Martin F."/>
            <person name="Kauserud H."/>
        </authorList>
    </citation>
    <scope>NUCLEOTIDE SEQUENCE</scope>
    <source>
        <strain evidence="5">9144</strain>
    </source>
</reference>
<dbReference type="EMBL" id="JARJCW010000003">
    <property type="protein sequence ID" value="KAJ7227039.1"/>
    <property type="molecule type" value="Genomic_DNA"/>
</dbReference>
<dbReference type="SUPFAM" id="SSF54637">
    <property type="entry name" value="Thioesterase/thiol ester dehydrase-isomerase"/>
    <property type="match status" value="1"/>
</dbReference>
<feature type="domain" description="Thioesterase" evidence="4">
    <location>
        <begin position="29"/>
        <end position="108"/>
    </location>
</feature>
<dbReference type="AlphaFoldDB" id="A0AAD7E3U5"/>
<keyword evidence="2" id="KW-0378">Hydrolase</keyword>
<dbReference type="InterPro" id="IPR029069">
    <property type="entry name" value="HotDog_dom_sf"/>
</dbReference>
<dbReference type="InterPro" id="IPR006683">
    <property type="entry name" value="Thioestr_dom"/>
</dbReference>
<accession>A0AAD7E3U5</accession>
<dbReference type="Gene3D" id="3.10.129.10">
    <property type="entry name" value="Hotdog Thioesterase"/>
    <property type="match status" value="1"/>
</dbReference>
<feature type="compositionally biased region" description="Basic and acidic residues" evidence="3">
    <location>
        <begin position="126"/>
        <end position="138"/>
    </location>
</feature>
<dbReference type="GO" id="GO:0047617">
    <property type="term" value="F:fatty acyl-CoA hydrolase activity"/>
    <property type="evidence" value="ECO:0007669"/>
    <property type="project" value="TreeGrafter"/>
</dbReference>
<feature type="region of interest" description="Disordered" evidence="3">
    <location>
        <begin position="126"/>
        <end position="153"/>
    </location>
</feature>
<evidence type="ECO:0000256" key="1">
    <source>
        <dbReference type="ARBA" id="ARBA00005953"/>
    </source>
</evidence>
<gene>
    <name evidence="5" type="ORF">GGX14DRAFT_417863</name>
</gene>
<sequence length="153" mass="17235">MSQLKGRRRRDYTYYLSYRTRWSDNDQYSHVNNAVYYLWFDSIVNTYLMEHCSLKPAASPLIGLVISSYCEFFAPLSFPQVVDLGLRVNKLGTSSVAYEVGVFAGQDEASAVGGYTHVFVERAERKSSPMETATREGLTKLLRNSSPPAASKL</sequence>
<evidence type="ECO:0000256" key="2">
    <source>
        <dbReference type="ARBA" id="ARBA00022801"/>
    </source>
</evidence>
<comment type="similarity">
    <text evidence="1">Belongs to the 4-hydroxybenzoyl-CoA thioesterase family.</text>
</comment>
<dbReference type="PANTHER" id="PTHR31793:SF27">
    <property type="entry name" value="NOVEL THIOESTERASE SUPERFAMILY DOMAIN AND SAPOSIN A-TYPE DOMAIN CONTAINING PROTEIN (0610012H03RIK)"/>
    <property type="match status" value="1"/>
</dbReference>
<evidence type="ECO:0000313" key="6">
    <source>
        <dbReference type="Proteomes" id="UP001219525"/>
    </source>
</evidence>
<keyword evidence="6" id="KW-1185">Reference proteome</keyword>
<dbReference type="CDD" id="cd00586">
    <property type="entry name" value="4HBT"/>
    <property type="match status" value="1"/>
</dbReference>
<proteinExistence type="inferred from homology"/>
<dbReference type="InterPro" id="IPR050563">
    <property type="entry name" value="4-hydroxybenzoyl-CoA_TE"/>
</dbReference>
<organism evidence="5 6">
    <name type="scientific">Mycena pura</name>
    <dbReference type="NCBI Taxonomy" id="153505"/>
    <lineage>
        <taxon>Eukaryota</taxon>
        <taxon>Fungi</taxon>
        <taxon>Dikarya</taxon>
        <taxon>Basidiomycota</taxon>
        <taxon>Agaricomycotina</taxon>
        <taxon>Agaricomycetes</taxon>
        <taxon>Agaricomycetidae</taxon>
        <taxon>Agaricales</taxon>
        <taxon>Marasmiineae</taxon>
        <taxon>Mycenaceae</taxon>
        <taxon>Mycena</taxon>
    </lineage>
</organism>
<name>A0AAD7E3U5_9AGAR</name>
<feature type="compositionally biased region" description="Polar residues" evidence="3">
    <location>
        <begin position="142"/>
        <end position="153"/>
    </location>
</feature>
<comment type="caution">
    <text evidence="5">The sequence shown here is derived from an EMBL/GenBank/DDBJ whole genome shotgun (WGS) entry which is preliminary data.</text>
</comment>
<evidence type="ECO:0000259" key="4">
    <source>
        <dbReference type="Pfam" id="PF03061"/>
    </source>
</evidence>
<dbReference type="Proteomes" id="UP001219525">
    <property type="component" value="Unassembled WGS sequence"/>
</dbReference>
<evidence type="ECO:0000256" key="3">
    <source>
        <dbReference type="SAM" id="MobiDB-lite"/>
    </source>
</evidence>